<dbReference type="EMBL" id="WIQW01000019">
    <property type="protein sequence ID" value="KAF3103068.1"/>
    <property type="molecule type" value="Genomic_DNA"/>
</dbReference>
<gene>
    <name evidence="1" type="ORF">TWF102_003891</name>
</gene>
<name>A0A7C8J8U3_ORBOL</name>
<proteinExistence type="predicted"/>
<evidence type="ECO:0000313" key="2">
    <source>
        <dbReference type="Proteomes" id="UP000475325"/>
    </source>
</evidence>
<dbReference type="AlphaFoldDB" id="A0A7C8J8U3"/>
<accession>A0A7C8J8U3</accession>
<dbReference type="Proteomes" id="UP000475325">
    <property type="component" value="Unassembled WGS sequence"/>
</dbReference>
<organism evidence="1 2">
    <name type="scientific">Orbilia oligospora</name>
    <name type="common">Nematode-trapping fungus</name>
    <name type="synonym">Arthrobotrys oligospora</name>
    <dbReference type="NCBI Taxonomy" id="2813651"/>
    <lineage>
        <taxon>Eukaryota</taxon>
        <taxon>Fungi</taxon>
        <taxon>Dikarya</taxon>
        <taxon>Ascomycota</taxon>
        <taxon>Pezizomycotina</taxon>
        <taxon>Orbiliomycetes</taxon>
        <taxon>Orbiliales</taxon>
        <taxon>Orbiliaceae</taxon>
        <taxon>Orbilia</taxon>
    </lineage>
</organism>
<sequence>MPRCYRAPRLEIVANMDLRNGIAWGRFPSGTSSSERSQALMLGRNSGKLYNEFHSFAYWYRRFKIMCLARPNPSVELFFGSEILRYRIPEGGVTQEIWLDAVDHSGFKFGHILCS</sequence>
<protein>
    <submittedName>
        <fullName evidence="1">Uncharacterized protein</fullName>
    </submittedName>
</protein>
<reference evidence="1 2" key="1">
    <citation type="submission" date="2019-06" db="EMBL/GenBank/DDBJ databases">
        <authorList>
            <person name="Palmer J.M."/>
        </authorList>
    </citation>
    <scope>NUCLEOTIDE SEQUENCE [LARGE SCALE GENOMIC DNA]</scope>
    <source>
        <strain evidence="1 2">TWF102</strain>
    </source>
</reference>
<comment type="caution">
    <text evidence="1">The sequence shown here is derived from an EMBL/GenBank/DDBJ whole genome shotgun (WGS) entry which is preliminary data.</text>
</comment>
<evidence type="ECO:0000313" key="1">
    <source>
        <dbReference type="EMBL" id="KAF3103068.1"/>
    </source>
</evidence>